<evidence type="ECO:0000313" key="4">
    <source>
        <dbReference type="Proteomes" id="UP000499080"/>
    </source>
</evidence>
<evidence type="ECO:0000256" key="1">
    <source>
        <dbReference type="SAM" id="MobiDB-lite"/>
    </source>
</evidence>
<dbReference type="PANTHER" id="PTHR47331">
    <property type="entry name" value="PHD-TYPE DOMAIN-CONTAINING PROTEIN"/>
    <property type="match status" value="1"/>
</dbReference>
<proteinExistence type="predicted"/>
<evidence type="ECO:0000313" key="3">
    <source>
        <dbReference type="EMBL" id="GBN71174.1"/>
    </source>
</evidence>
<evidence type="ECO:0000259" key="2">
    <source>
        <dbReference type="Pfam" id="PF18701"/>
    </source>
</evidence>
<dbReference type="EMBL" id="BGPR01015933">
    <property type="protein sequence ID" value="GBN71174.1"/>
    <property type="molecule type" value="Genomic_DNA"/>
</dbReference>
<dbReference type="OrthoDB" id="6436734at2759"/>
<protein>
    <recommendedName>
        <fullName evidence="2">DUF5641 domain-containing protein</fullName>
    </recommendedName>
</protein>
<dbReference type="Pfam" id="PF18701">
    <property type="entry name" value="DUF5641"/>
    <property type="match status" value="1"/>
</dbReference>
<organism evidence="3 4">
    <name type="scientific">Araneus ventricosus</name>
    <name type="common">Orbweaver spider</name>
    <name type="synonym">Epeira ventricosa</name>
    <dbReference type="NCBI Taxonomy" id="182803"/>
    <lineage>
        <taxon>Eukaryota</taxon>
        <taxon>Metazoa</taxon>
        <taxon>Ecdysozoa</taxon>
        <taxon>Arthropoda</taxon>
        <taxon>Chelicerata</taxon>
        <taxon>Arachnida</taxon>
        <taxon>Araneae</taxon>
        <taxon>Araneomorphae</taxon>
        <taxon>Entelegynae</taxon>
        <taxon>Araneoidea</taxon>
        <taxon>Araneidae</taxon>
        <taxon>Araneus</taxon>
    </lineage>
</organism>
<comment type="caution">
    <text evidence="3">The sequence shown here is derived from an EMBL/GenBank/DDBJ whole genome shotgun (WGS) entry which is preliminary data.</text>
</comment>
<dbReference type="Proteomes" id="UP000499080">
    <property type="component" value="Unassembled WGS sequence"/>
</dbReference>
<dbReference type="PANTHER" id="PTHR47331:SF5">
    <property type="entry name" value="RIBONUCLEASE H"/>
    <property type="match status" value="1"/>
</dbReference>
<feature type="region of interest" description="Disordered" evidence="1">
    <location>
        <begin position="109"/>
        <end position="134"/>
    </location>
</feature>
<dbReference type="AlphaFoldDB" id="A0A4Y2R602"/>
<gene>
    <name evidence="3" type="ORF">AVEN_8407_1</name>
</gene>
<reference evidence="3 4" key="1">
    <citation type="journal article" date="2019" name="Sci. Rep.">
        <title>Orb-weaving spider Araneus ventricosus genome elucidates the spidroin gene catalogue.</title>
        <authorList>
            <person name="Kono N."/>
            <person name="Nakamura H."/>
            <person name="Ohtoshi R."/>
            <person name="Moran D.A.P."/>
            <person name="Shinohara A."/>
            <person name="Yoshida Y."/>
            <person name="Fujiwara M."/>
            <person name="Mori M."/>
            <person name="Tomita M."/>
            <person name="Arakawa K."/>
        </authorList>
    </citation>
    <scope>NUCLEOTIDE SEQUENCE [LARGE SCALE GENOMIC DNA]</scope>
</reference>
<feature type="domain" description="DUF5641" evidence="2">
    <location>
        <begin position="16"/>
        <end position="79"/>
    </location>
</feature>
<name>A0A4Y2R602_ARAVE</name>
<keyword evidence="4" id="KW-1185">Reference proteome</keyword>
<dbReference type="InterPro" id="IPR040676">
    <property type="entry name" value="DUF5641"/>
</dbReference>
<sequence>MEKKEYPLQLKGANFNKNVNVKTEFNVNDIVLLVEEKVPRQLWRLGKITDVHKGRDGKVRSATIRTATGIMKRPIKLLYNLEIMSNDESTRVPIPQLSKSYDSQVVRSRFSGRRVPGSKHDATEDPSCIGPVAR</sequence>
<accession>A0A4Y2R602</accession>